<accession>A0ABV6ZU19</accession>
<dbReference type="PANTHER" id="PTHR43857:SF1">
    <property type="entry name" value="YJGH FAMILY PROTEIN"/>
    <property type="match status" value="1"/>
</dbReference>
<dbReference type="Gene3D" id="3.30.1330.40">
    <property type="entry name" value="RutC-like"/>
    <property type="match status" value="1"/>
</dbReference>
<dbReference type="CDD" id="cd06154">
    <property type="entry name" value="YjgF_YER057c_UK114_like_6"/>
    <property type="match status" value="1"/>
</dbReference>
<evidence type="ECO:0000313" key="1">
    <source>
        <dbReference type="EMBL" id="MFC2924935.1"/>
    </source>
</evidence>
<comment type="caution">
    <text evidence="1">The sequence shown here is derived from an EMBL/GenBank/DDBJ whole genome shotgun (WGS) entry which is preliminary data.</text>
</comment>
<dbReference type="Proteomes" id="UP001595379">
    <property type="component" value="Unassembled WGS sequence"/>
</dbReference>
<dbReference type="RefSeq" id="WP_343163820.1">
    <property type="nucleotide sequence ID" value="NZ_JBHRSV010000001.1"/>
</dbReference>
<dbReference type="InterPro" id="IPR035959">
    <property type="entry name" value="RutC-like_sf"/>
</dbReference>
<dbReference type="PANTHER" id="PTHR43857">
    <property type="entry name" value="BLR7761 PROTEIN"/>
    <property type="match status" value="1"/>
</dbReference>
<dbReference type="EMBL" id="JBHRSV010000001">
    <property type="protein sequence ID" value="MFC2924935.1"/>
    <property type="molecule type" value="Genomic_DNA"/>
</dbReference>
<organism evidence="1 2">
    <name type="scientific">Hyphobacterium vulgare</name>
    <dbReference type="NCBI Taxonomy" id="1736751"/>
    <lineage>
        <taxon>Bacteria</taxon>
        <taxon>Pseudomonadati</taxon>
        <taxon>Pseudomonadota</taxon>
        <taxon>Alphaproteobacteria</taxon>
        <taxon>Maricaulales</taxon>
        <taxon>Maricaulaceae</taxon>
        <taxon>Hyphobacterium</taxon>
    </lineage>
</organism>
<dbReference type="SUPFAM" id="SSF55298">
    <property type="entry name" value="YjgF-like"/>
    <property type="match status" value="1"/>
</dbReference>
<dbReference type="InterPro" id="IPR006175">
    <property type="entry name" value="YjgF/YER057c/UK114"/>
</dbReference>
<reference evidence="2" key="1">
    <citation type="journal article" date="2019" name="Int. J. Syst. Evol. Microbiol.">
        <title>The Global Catalogue of Microorganisms (GCM) 10K type strain sequencing project: providing services to taxonomists for standard genome sequencing and annotation.</title>
        <authorList>
            <consortium name="The Broad Institute Genomics Platform"/>
            <consortium name="The Broad Institute Genome Sequencing Center for Infectious Disease"/>
            <person name="Wu L."/>
            <person name="Ma J."/>
        </authorList>
    </citation>
    <scope>NUCLEOTIDE SEQUENCE [LARGE SCALE GENOMIC DNA]</scope>
    <source>
        <strain evidence="2">KCTC 52487</strain>
    </source>
</reference>
<evidence type="ECO:0000313" key="2">
    <source>
        <dbReference type="Proteomes" id="UP001595379"/>
    </source>
</evidence>
<sequence>MSDFRRAFSGAPWEAKVGYCRAVRAGPHVWVTGTVALNDDGSVHAPGDAGAQAARCFEIIGKALESVGAGLSDVVRTRMFVTDISRWEEIGAAHGAVFRDHPPATTMVEVSRFIGPDFLVEIEADAFVAEG</sequence>
<gene>
    <name evidence="1" type="ORF">ACFOOR_02325</name>
</gene>
<proteinExistence type="predicted"/>
<dbReference type="Pfam" id="PF01042">
    <property type="entry name" value="Ribonuc_L-PSP"/>
    <property type="match status" value="1"/>
</dbReference>
<keyword evidence="2" id="KW-1185">Reference proteome</keyword>
<protein>
    <submittedName>
        <fullName evidence="1">RidA family protein</fullName>
    </submittedName>
</protein>
<name>A0ABV6ZU19_9PROT</name>